<evidence type="ECO:0000313" key="3">
    <source>
        <dbReference type="EMBL" id="AFZ67349.1"/>
    </source>
</evidence>
<feature type="compositionally biased region" description="Polar residues" evidence="1">
    <location>
        <begin position="165"/>
        <end position="184"/>
    </location>
</feature>
<dbReference type="OrthoDB" id="9815939at2"/>
<feature type="compositionally biased region" description="Basic and acidic residues" evidence="1">
    <location>
        <begin position="185"/>
        <end position="195"/>
    </location>
</feature>
<evidence type="ECO:0000256" key="1">
    <source>
        <dbReference type="SAM" id="MobiDB-lite"/>
    </source>
</evidence>
<dbReference type="eggNOG" id="COG1652">
    <property type="taxonomic scope" value="Bacteria"/>
</dbReference>
<dbReference type="EMBL" id="CP003382">
    <property type="protein sequence ID" value="AFZ67349.1"/>
    <property type="molecule type" value="Genomic_DNA"/>
</dbReference>
<dbReference type="RefSeq" id="WP_015235654.1">
    <property type="nucleotide sequence ID" value="NC_019793.1"/>
</dbReference>
<gene>
    <name evidence="3" type="ordered locus">Deipe_1833</name>
</gene>
<dbReference type="PATRIC" id="fig|937777.3.peg.1834"/>
<evidence type="ECO:0000313" key="4">
    <source>
        <dbReference type="Proteomes" id="UP000010467"/>
    </source>
</evidence>
<dbReference type="Pfam" id="PF19266">
    <property type="entry name" value="CIS_tube"/>
    <property type="match status" value="1"/>
</dbReference>
<dbReference type="Proteomes" id="UP000010467">
    <property type="component" value="Chromosome"/>
</dbReference>
<organism evidence="3 4">
    <name type="scientific">Deinococcus peraridilitoris (strain DSM 19664 / LMG 22246 / CIP 109416 / KR-200)</name>
    <dbReference type="NCBI Taxonomy" id="937777"/>
    <lineage>
        <taxon>Bacteria</taxon>
        <taxon>Thermotogati</taxon>
        <taxon>Deinococcota</taxon>
        <taxon>Deinococci</taxon>
        <taxon>Deinococcales</taxon>
        <taxon>Deinococcaceae</taxon>
        <taxon>Deinococcus</taxon>
    </lineage>
</organism>
<protein>
    <recommendedName>
        <fullName evidence="2">Contractile injection system tube protein N-terminal domain-containing protein</fullName>
    </recommendedName>
</protein>
<dbReference type="HOGENOM" id="CLU_075813_3_0_0"/>
<name>L0A1M2_DEIPD</name>
<evidence type="ECO:0000259" key="2">
    <source>
        <dbReference type="Pfam" id="PF19266"/>
    </source>
</evidence>
<dbReference type="KEGG" id="dpd:Deipe_1833"/>
<sequence length="195" mass="21951">MSNGQLVKASIKPVNPEGEAIEFMFNPKEYTLSKTANWPESSSSTSDAGQKNFAGGKGATLSLQLFFDTYLHRRGRAMDSVEDVRVYTDRLWQLLHIDQQTKDPKTDKSKPPEVLFQWGSTWHFKAVIQSMQQQFTLFMPSGMPVRAMVTLELQQSADAKLMPTGPSTYQISEQTRRASGNTNTDLRKTHTGSDR</sequence>
<reference evidence="4" key="1">
    <citation type="submission" date="2012-03" db="EMBL/GenBank/DDBJ databases">
        <title>Complete sequence of chromosome of Deinococcus peraridilitoris DSM 19664.</title>
        <authorList>
            <person name="Lucas S."/>
            <person name="Copeland A."/>
            <person name="Lapidus A."/>
            <person name="Glavina del Rio T."/>
            <person name="Dalin E."/>
            <person name="Tice H."/>
            <person name="Bruce D."/>
            <person name="Goodwin L."/>
            <person name="Pitluck S."/>
            <person name="Peters L."/>
            <person name="Mikhailova N."/>
            <person name="Lu M."/>
            <person name="Kyrpides N."/>
            <person name="Mavromatis K."/>
            <person name="Ivanova N."/>
            <person name="Brettin T."/>
            <person name="Detter J.C."/>
            <person name="Han C."/>
            <person name="Larimer F."/>
            <person name="Land M."/>
            <person name="Hauser L."/>
            <person name="Markowitz V."/>
            <person name="Cheng J.-F."/>
            <person name="Hugenholtz P."/>
            <person name="Woyke T."/>
            <person name="Wu D."/>
            <person name="Pukall R."/>
            <person name="Steenblock K."/>
            <person name="Brambilla E."/>
            <person name="Klenk H.-P."/>
            <person name="Eisen J.A."/>
        </authorList>
    </citation>
    <scope>NUCLEOTIDE SEQUENCE [LARGE SCALE GENOMIC DNA]</scope>
    <source>
        <strain evidence="4">DSM 19664 / LMG 22246 / CIP 109416 / KR-200</strain>
    </source>
</reference>
<dbReference type="AlphaFoldDB" id="L0A1M2"/>
<dbReference type="STRING" id="937777.Deipe_1833"/>
<dbReference type="InterPro" id="IPR045361">
    <property type="entry name" value="CIS_tube_prot_N"/>
</dbReference>
<feature type="domain" description="Contractile injection system tube protein N-terminal" evidence="2">
    <location>
        <begin position="15"/>
        <end position="160"/>
    </location>
</feature>
<feature type="region of interest" description="Disordered" evidence="1">
    <location>
        <begin position="162"/>
        <end position="195"/>
    </location>
</feature>
<accession>L0A1M2</accession>
<keyword evidence="4" id="KW-1185">Reference proteome</keyword>
<proteinExistence type="predicted"/>